<name>A0A951IYT1_9BACT</name>
<proteinExistence type="predicted"/>
<keyword evidence="2" id="KW-1185">Reference proteome</keyword>
<reference evidence="1 2" key="1">
    <citation type="journal article" date="2020" name="Syst. Appl. Microbiol.">
        <title>Arthrospiribacter ruber gen. nov., sp. nov., a novel bacterium isolated from Arthrospira cultures.</title>
        <authorList>
            <person name="Waleron M."/>
            <person name="Misztak A."/>
            <person name="Waleron M.M."/>
            <person name="Furmaniak M."/>
            <person name="Mrozik A."/>
            <person name="Waleron K."/>
        </authorList>
    </citation>
    <scope>NUCLEOTIDE SEQUENCE [LARGE SCALE GENOMIC DNA]</scope>
    <source>
        <strain evidence="1 2">DPMB0001</strain>
    </source>
</reference>
<evidence type="ECO:0000313" key="2">
    <source>
        <dbReference type="Proteomes" id="UP000727490"/>
    </source>
</evidence>
<dbReference type="RefSeq" id="WP_219288478.1">
    <property type="nucleotide sequence ID" value="NZ_RPHB01000004.1"/>
</dbReference>
<organism evidence="1 2">
    <name type="scientific">Arthrospiribacter ruber</name>
    <dbReference type="NCBI Taxonomy" id="2487934"/>
    <lineage>
        <taxon>Bacteria</taxon>
        <taxon>Pseudomonadati</taxon>
        <taxon>Bacteroidota</taxon>
        <taxon>Cytophagia</taxon>
        <taxon>Cytophagales</taxon>
        <taxon>Cyclobacteriaceae</taxon>
        <taxon>Arthrospiribacter</taxon>
    </lineage>
</organism>
<dbReference type="EMBL" id="RPHB01000004">
    <property type="protein sequence ID" value="MBW3467928.1"/>
    <property type="molecule type" value="Genomic_DNA"/>
</dbReference>
<evidence type="ECO:0000313" key="1">
    <source>
        <dbReference type="EMBL" id="MBW3467928.1"/>
    </source>
</evidence>
<accession>A0A951IYT1</accession>
<comment type="caution">
    <text evidence="1">The sequence shown here is derived from an EMBL/GenBank/DDBJ whole genome shotgun (WGS) entry which is preliminary data.</text>
</comment>
<dbReference type="AlphaFoldDB" id="A0A951IYT1"/>
<sequence length="92" mass="10704">MLISSLQGVFSINMHETDPDKLSIKSKNKESLQRIFDEKRIDSISHENYKFSVSLCKQELAHVLIMMIKEIDYADFDKFISELHLNSDQARA</sequence>
<dbReference type="Proteomes" id="UP000727490">
    <property type="component" value="Unassembled WGS sequence"/>
</dbReference>
<gene>
    <name evidence="1" type="ORF">EGN73_08885</name>
</gene>
<protein>
    <submittedName>
        <fullName evidence="1">Uncharacterized protein</fullName>
    </submittedName>
</protein>